<evidence type="ECO:0000313" key="2">
    <source>
        <dbReference type="Proteomes" id="UP000012313"/>
    </source>
</evidence>
<proteinExistence type="predicted"/>
<reference evidence="1" key="1">
    <citation type="submission" date="2013-03" db="EMBL/GenBank/DDBJ databases">
        <authorList>
            <person name="Harkins D.M."/>
            <person name="Durkin A.S."/>
            <person name="Brinkac L.M."/>
            <person name="Haft D.H."/>
            <person name="Selengut J.D."/>
            <person name="Sanka R."/>
            <person name="DePew J."/>
            <person name="Purushe J."/>
            <person name="Hartskeerl R.A."/>
            <person name="Ahmed A."/>
            <person name="van der Linden H."/>
            <person name="Goris M.G.A."/>
            <person name="Vinetz J.M."/>
            <person name="Sutton G.G."/>
            <person name="Nierman W.C."/>
            <person name="Fouts D.E."/>
        </authorList>
    </citation>
    <scope>NUCLEOTIDE SEQUENCE [LARGE SCALE GENOMIC DNA]</scope>
    <source>
        <strain evidence="1">ICFT</strain>
    </source>
</reference>
<dbReference type="AlphaFoldDB" id="N1WFV9"/>
<name>N1WFV9_9LEPT</name>
<dbReference type="STRING" id="1218598.LEP1GSC060_2282"/>
<gene>
    <name evidence="1" type="ORF">LEP1GSC060_2282</name>
</gene>
<comment type="caution">
    <text evidence="1">The sequence shown here is derived from an EMBL/GenBank/DDBJ whole genome shotgun (WGS) entry which is preliminary data.</text>
</comment>
<accession>N1WFV9</accession>
<dbReference type="EMBL" id="AOHC02000056">
    <property type="protein sequence ID" value="EMY76004.1"/>
    <property type="molecule type" value="Genomic_DNA"/>
</dbReference>
<organism evidence="1 2">
    <name type="scientific">Leptospira weilii serovar Ranarum str. ICFT</name>
    <dbReference type="NCBI Taxonomy" id="1218598"/>
    <lineage>
        <taxon>Bacteria</taxon>
        <taxon>Pseudomonadati</taxon>
        <taxon>Spirochaetota</taxon>
        <taxon>Spirochaetia</taxon>
        <taxon>Leptospirales</taxon>
        <taxon>Leptospiraceae</taxon>
        <taxon>Leptospira</taxon>
    </lineage>
</organism>
<keyword evidence="2" id="KW-1185">Reference proteome</keyword>
<protein>
    <submittedName>
        <fullName evidence="1">Uncharacterized protein</fullName>
    </submittedName>
</protein>
<dbReference type="Proteomes" id="UP000012313">
    <property type="component" value="Unassembled WGS sequence"/>
</dbReference>
<evidence type="ECO:0000313" key="1">
    <source>
        <dbReference type="EMBL" id="EMY76004.1"/>
    </source>
</evidence>
<sequence length="41" mass="4967">MRPILETFFADFFKISNARVIRKRLPTHRILHLLQWIFPGS</sequence>